<dbReference type="Proteomes" id="UP000590460">
    <property type="component" value="Unassembled WGS sequence"/>
</dbReference>
<comment type="subcellular location">
    <subcellularLocation>
        <location evidence="1">Cell membrane</location>
        <topology evidence="1">Multi-pass membrane protein</topology>
    </subcellularLocation>
</comment>
<sequence length="516" mass="58528">MESRSRLSASVVNSSVAIIMQLLILISTFIMQTVFIKTLGVEYLGAKGLFTNLISFLSFAELGVGSAITYSLYKPLAENDHHSVGAVMNLFKKTYNIIGVVILFVGIFLSFFIKDIVKDGQMIPQMQLMFILFLLNTVVGYFFTYMRSLLIANQQGYIDSVNRGIFMIVLSIIQIIILLKTHNFLFFLVAQIIVTIISNVSITITANKIFPYLTDHKDAKVSNEIVSYMKKNIFGTISSRVGSIIVLGTDNILISKFIGLSTVGLYSNYMLVISGISSLMGQMLSAVVSSLGNLGVTANINHQLKIFYRYLYVVAFISYTTGITLIVILTPFIKLWIGKSYELKFLTIVLIVLNFFIIQMRQASLNFISAHGLYWPMRWKSLIEAVFNLVVSLILIQTTTLGINAVIIGSILNNIFINIWWEPLILFKHGFKSSMKKYVKMYSLYFLTFIFSITIIYFYLNRISTYSKGIVELFSQSILVFITSIIIFVIIFSWTKEEKYFFNLVFSRINALLKNS</sequence>
<evidence type="ECO:0000256" key="4">
    <source>
        <dbReference type="ARBA" id="ARBA00022989"/>
    </source>
</evidence>
<comment type="caution">
    <text evidence="7">The sequence shown here is derived from an EMBL/GenBank/DDBJ whole genome shotgun (WGS) entry which is preliminary data.</text>
</comment>
<dbReference type="PANTHER" id="PTHR30250:SF26">
    <property type="entry name" value="PSMA PROTEIN"/>
    <property type="match status" value="1"/>
</dbReference>
<reference evidence="7 8" key="1">
    <citation type="submission" date="2020-04" db="EMBL/GenBank/DDBJ databases">
        <title>MicrobeNet Type strains.</title>
        <authorList>
            <person name="Nicholson A.C."/>
        </authorList>
    </citation>
    <scope>NUCLEOTIDE SEQUENCE [LARGE SCALE GENOMIC DNA]</scope>
    <source>
        <strain evidence="7 8">CCUG 54536</strain>
    </source>
</reference>
<evidence type="ECO:0000313" key="7">
    <source>
        <dbReference type="EMBL" id="NKZ18261.1"/>
    </source>
</evidence>
<feature type="transmembrane region" description="Helical" evidence="6">
    <location>
        <begin position="341"/>
        <end position="358"/>
    </location>
</feature>
<proteinExistence type="predicted"/>
<dbReference type="EMBL" id="JAAXPO010000003">
    <property type="protein sequence ID" value="NKZ18261.1"/>
    <property type="molecule type" value="Genomic_DNA"/>
</dbReference>
<feature type="transmembrane region" description="Helical" evidence="6">
    <location>
        <begin position="269"/>
        <end position="294"/>
    </location>
</feature>
<feature type="transmembrane region" description="Helical" evidence="6">
    <location>
        <begin position="231"/>
        <end position="249"/>
    </location>
</feature>
<feature type="transmembrane region" description="Helical" evidence="6">
    <location>
        <begin position="473"/>
        <end position="494"/>
    </location>
</feature>
<feature type="transmembrane region" description="Helical" evidence="6">
    <location>
        <begin position="306"/>
        <end position="329"/>
    </location>
</feature>
<feature type="transmembrane region" description="Helical" evidence="6">
    <location>
        <begin position="48"/>
        <end position="73"/>
    </location>
</feature>
<evidence type="ECO:0000256" key="1">
    <source>
        <dbReference type="ARBA" id="ARBA00004651"/>
    </source>
</evidence>
<evidence type="ECO:0000313" key="8">
    <source>
        <dbReference type="Proteomes" id="UP000590460"/>
    </source>
</evidence>
<dbReference type="GO" id="GO:0005886">
    <property type="term" value="C:plasma membrane"/>
    <property type="evidence" value="ECO:0007669"/>
    <property type="project" value="UniProtKB-SubCell"/>
</dbReference>
<organism evidence="7 8">
    <name type="scientific">Leuconostoc holzapfelii</name>
    <dbReference type="NCBI Taxonomy" id="434464"/>
    <lineage>
        <taxon>Bacteria</taxon>
        <taxon>Bacillati</taxon>
        <taxon>Bacillota</taxon>
        <taxon>Bacilli</taxon>
        <taxon>Lactobacillales</taxon>
        <taxon>Lactobacillaceae</taxon>
        <taxon>Leuconostoc</taxon>
    </lineage>
</organism>
<feature type="transmembrane region" description="Helical" evidence="6">
    <location>
        <begin position="157"/>
        <end position="179"/>
    </location>
</feature>
<feature type="transmembrane region" description="Helical" evidence="6">
    <location>
        <begin position="12"/>
        <end position="36"/>
    </location>
</feature>
<feature type="transmembrane region" description="Helical" evidence="6">
    <location>
        <begin position="442"/>
        <end position="461"/>
    </location>
</feature>
<keyword evidence="4 6" id="KW-1133">Transmembrane helix</keyword>
<evidence type="ECO:0000256" key="3">
    <source>
        <dbReference type="ARBA" id="ARBA00022692"/>
    </source>
</evidence>
<evidence type="ECO:0000256" key="6">
    <source>
        <dbReference type="SAM" id="Phobius"/>
    </source>
</evidence>
<name>A0A846ZG91_9LACO</name>
<evidence type="ECO:0000256" key="2">
    <source>
        <dbReference type="ARBA" id="ARBA00022475"/>
    </source>
</evidence>
<dbReference type="AlphaFoldDB" id="A0A846ZG91"/>
<keyword evidence="2" id="KW-1003">Cell membrane</keyword>
<keyword evidence="3 6" id="KW-0812">Transmembrane</keyword>
<dbReference type="PANTHER" id="PTHR30250">
    <property type="entry name" value="PST FAMILY PREDICTED COLANIC ACID TRANSPORTER"/>
    <property type="match status" value="1"/>
</dbReference>
<accession>A0A846ZG91</accession>
<feature type="transmembrane region" description="Helical" evidence="6">
    <location>
        <begin position="94"/>
        <end position="113"/>
    </location>
</feature>
<evidence type="ECO:0000256" key="5">
    <source>
        <dbReference type="ARBA" id="ARBA00023136"/>
    </source>
</evidence>
<dbReference type="RefSeq" id="WP_168676343.1">
    <property type="nucleotide sequence ID" value="NZ_BPKV01000004.1"/>
</dbReference>
<feature type="transmembrane region" description="Helical" evidence="6">
    <location>
        <begin position="185"/>
        <end position="210"/>
    </location>
</feature>
<keyword evidence="5 6" id="KW-0472">Membrane</keyword>
<gene>
    <name evidence="7" type="ORF">HF966_03610</name>
</gene>
<feature type="transmembrane region" description="Helical" evidence="6">
    <location>
        <begin position="125"/>
        <end position="145"/>
    </location>
</feature>
<dbReference type="InterPro" id="IPR050833">
    <property type="entry name" value="Poly_Biosynth_Transport"/>
</dbReference>
<protein>
    <submittedName>
        <fullName evidence="7">Transporter</fullName>
    </submittedName>
</protein>